<dbReference type="STRING" id="1403316.PRV_02865"/>
<proteinExistence type="predicted"/>
<dbReference type="EMBL" id="CP006771">
    <property type="protein sequence ID" value="AGX89299.1"/>
    <property type="molecule type" value="Genomic_DNA"/>
</dbReference>
<sequence length="175" mass="21816">MFNPIQVIAVFLINKYRAIIKFFRFIKWIIWNQAILGTLNWIKNVWNDYFWRHVVYWSKKIYKNISFFFWKTFPSKASEEEIKKYKLFIKSLGGWANIIFCSCCVRSWHFKILHSFLIDWEILNQFGMKILYFEWPYLKLAPRAYSKWLFRRLKILTNMPFSLSKRYRKSLYRHY</sequence>
<keyword evidence="2" id="KW-1185">Reference proteome</keyword>
<name>U5NGG8_9MOLU</name>
<dbReference type="KEGG" id="mpv:PRV_02865"/>
<accession>U5NGG8</accession>
<protein>
    <submittedName>
        <fullName evidence="1">Uncharacterized protein</fullName>
    </submittedName>
</protein>
<evidence type="ECO:0000313" key="2">
    <source>
        <dbReference type="Proteomes" id="UP000017119"/>
    </source>
</evidence>
<dbReference type="OrthoDB" id="397814at2"/>
<dbReference type="Proteomes" id="UP000017119">
    <property type="component" value="Chromosome"/>
</dbReference>
<gene>
    <name evidence="1" type="ORF">PRV_02865</name>
</gene>
<dbReference type="HOGENOM" id="CLU_126524_0_0_14"/>
<dbReference type="AlphaFoldDB" id="U5NGG8"/>
<organism evidence="1 2">
    <name type="scientific">Mycoplasma parvum str. Indiana</name>
    <dbReference type="NCBI Taxonomy" id="1403316"/>
    <lineage>
        <taxon>Bacteria</taxon>
        <taxon>Bacillati</taxon>
        <taxon>Mycoplasmatota</taxon>
        <taxon>Mollicutes</taxon>
        <taxon>Mycoplasmataceae</taxon>
        <taxon>Mycoplasma</taxon>
    </lineage>
</organism>
<dbReference type="RefSeq" id="WP_022770551.1">
    <property type="nucleotide sequence ID" value="NC_022575.1"/>
</dbReference>
<evidence type="ECO:0000313" key="1">
    <source>
        <dbReference type="EMBL" id="AGX89299.1"/>
    </source>
</evidence>
<reference evidence="1 2" key="1">
    <citation type="journal article" date="2013" name="Genome Announc.">
        <title>Genome Sequence of Mycoplasma parvum (Formerly Eperythrozoon parvum), a Diminutive Hemoplasma of the Pig.</title>
        <authorList>
            <person name="do Nascimento N.C."/>
            <person name="Dos Santos A.P."/>
            <person name="Chu Y."/>
            <person name="Guimaraes A.M."/>
            <person name="Pagliaro A."/>
            <person name="Messick J.B."/>
        </authorList>
    </citation>
    <scope>NUCLEOTIDE SEQUENCE [LARGE SCALE GENOMIC DNA]</scope>
    <source>
        <strain evidence="1 2">Indiana</strain>
    </source>
</reference>
<dbReference type="PATRIC" id="fig|1403316.3.peg.536"/>